<evidence type="ECO:0000313" key="2">
    <source>
        <dbReference type="Proteomes" id="UP000826195"/>
    </source>
</evidence>
<proteinExistence type="predicted"/>
<dbReference type="Proteomes" id="UP000826195">
    <property type="component" value="Unassembled WGS sequence"/>
</dbReference>
<sequence>MMGRKEEKQEKEAGTVYNPGYDFFVGFNINHAHVFPHHFYPVPIKATATRHPTIPTLYMKIRGFSSSLNFPSLLFSSVWSRECKRCVARCHARSYSKLDDFACNDIYITTPKEENGDL</sequence>
<comment type="caution">
    <text evidence="1">The sequence shown here is derived from an EMBL/GenBank/DDBJ whole genome shotgun (WGS) entry which is preliminary data.</text>
</comment>
<reference evidence="1 2" key="1">
    <citation type="journal article" date="2021" name="J. Hered.">
        <title>A chromosome-level genome assembly of the parasitoid wasp, Cotesia glomerata (Hymenoptera: Braconidae).</title>
        <authorList>
            <person name="Pinto B.J."/>
            <person name="Weis J.J."/>
            <person name="Gamble T."/>
            <person name="Ode P.J."/>
            <person name="Paul R."/>
            <person name="Zaspel J.M."/>
        </authorList>
    </citation>
    <scope>NUCLEOTIDE SEQUENCE [LARGE SCALE GENOMIC DNA]</scope>
    <source>
        <strain evidence="1">CgM1</strain>
    </source>
</reference>
<gene>
    <name evidence="1" type="ORF">KQX54_008005</name>
</gene>
<evidence type="ECO:0000313" key="1">
    <source>
        <dbReference type="EMBL" id="KAH0546296.1"/>
    </source>
</evidence>
<accession>A0AAV7I7W9</accession>
<name>A0AAV7I7W9_COTGL</name>
<organism evidence="1 2">
    <name type="scientific">Cotesia glomerata</name>
    <name type="common">Lepidopteran parasitic wasp</name>
    <name type="synonym">Apanteles glomeratus</name>
    <dbReference type="NCBI Taxonomy" id="32391"/>
    <lineage>
        <taxon>Eukaryota</taxon>
        <taxon>Metazoa</taxon>
        <taxon>Ecdysozoa</taxon>
        <taxon>Arthropoda</taxon>
        <taxon>Hexapoda</taxon>
        <taxon>Insecta</taxon>
        <taxon>Pterygota</taxon>
        <taxon>Neoptera</taxon>
        <taxon>Endopterygota</taxon>
        <taxon>Hymenoptera</taxon>
        <taxon>Apocrita</taxon>
        <taxon>Ichneumonoidea</taxon>
        <taxon>Braconidae</taxon>
        <taxon>Microgastrinae</taxon>
        <taxon>Cotesia</taxon>
    </lineage>
</organism>
<dbReference type="AlphaFoldDB" id="A0AAV7I7W9"/>
<keyword evidence="2" id="KW-1185">Reference proteome</keyword>
<protein>
    <submittedName>
        <fullName evidence="1">Uncharacterized protein</fullName>
    </submittedName>
</protein>
<dbReference type="EMBL" id="JAHXZJ010002237">
    <property type="protein sequence ID" value="KAH0546296.1"/>
    <property type="molecule type" value="Genomic_DNA"/>
</dbReference>